<dbReference type="RefSeq" id="WP_086991178.1">
    <property type="nucleotide sequence ID" value="NZ_FUHU01000020.1"/>
</dbReference>
<dbReference type="SUPFAM" id="SSF48179">
    <property type="entry name" value="6-phosphogluconate dehydrogenase C-terminal domain-like"/>
    <property type="match status" value="1"/>
</dbReference>
<dbReference type="NCBIfam" id="NF002647">
    <property type="entry name" value="PRK02318.1-3"/>
    <property type="match status" value="1"/>
</dbReference>
<reference evidence="10 11" key="1">
    <citation type="submission" date="2017-02" db="EMBL/GenBank/DDBJ databases">
        <authorList>
            <person name="Peterson S.W."/>
        </authorList>
    </citation>
    <scope>NUCLEOTIDE SEQUENCE [LARGE SCALE GENOMIC DNA]</scope>
    <source>
        <strain evidence="10 11">LMG 22410</strain>
    </source>
</reference>
<evidence type="ECO:0000259" key="8">
    <source>
        <dbReference type="Pfam" id="PF01232"/>
    </source>
</evidence>
<dbReference type="InterPro" id="IPR023028">
    <property type="entry name" value="Mannitol_1_phos_5_DH"/>
</dbReference>
<dbReference type="HAMAP" id="MF_00196">
    <property type="entry name" value="Mannitol_dehydrog"/>
    <property type="match status" value="1"/>
</dbReference>
<dbReference type="Pfam" id="PF08125">
    <property type="entry name" value="Mannitol_dh_C"/>
    <property type="match status" value="1"/>
</dbReference>
<evidence type="ECO:0000259" key="9">
    <source>
        <dbReference type="Pfam" id="PF08125"/>
    </source>
</evidence>
<dbReference type="InterPro" id="IPR013328">
    <property type="entry name" value="6PGD_dom2"/>
</dbReference>
<feature type="binding site" evidence="7">
    <location>
        <begin position="3"/>
        <end position="14"/>
    </location>
    <ligand>
        <name>NAD(+)</name>
        <dbReference type="ChEBI" id="CHEBI:57540"/>
    </ligand>
</feature>
<protein>
    <recommendedName>
        <fullName evidence="3 7">Mannitol-1-phosphate 5-dehydrogenase</fullName>
        <ecNumber evidence="2 7">1.1.1.17</ecNumber>
    </recommendedName>
</protein>
<evidence type="ECO:0000256" key="6">
    <source>
        <dbReference type="ARBA" id="ARBA00048615"/>
    </source>
</evidence>
<evidence type="ECO:0000256" key="1">
    <source>
        <dbReference type="ARBA" id="ARBA00006541"/>
    </source>
</evidence>
<dbReference type="PANTHER" id="PTHR30524:SF0">
    <property type="entry name" value="ALTRONATE OXIDOREDUCTASE-RELATED"/>
    <property type="match status" value="1"/>
</dbReference>
<name>A0A1R4FB68_9MICO</name>
<dbReference type="InterPro" id="IPR013131">
    <property type="entry name" value="Mannitol_DH_N"/>
</dbReference>
<organism evidence="10 11">
    <name type="scientific">Agrococcus casei LMG 22410</name>
    <dbReference type="NCBI Taxonomy" id="1255656"/>
    <lineage>
        <taxon>Bacteria</taxon>
        <taxon>Bacillati</taxon>
        <taxon>Actinomycetota</taxon>
        <taxon>Actinomycetes</taxon>
        <taxon>Micrococcales</taxon>
        <taxon>Microbacteriaceae</taxon>
        <taxon>Agrococcus</taxon>
    </lineage>
</organism>
<keyword evidence="11" id="KW-1185">Reference proteome</keyword>
<dbReference type="Pfam" id="PF01232">
    <property type="entry name" value="Mannitol_dh"/>
    <property type="match status" value="1"/>
</dbReference>
<dbReference type="InterPro" id="IPR008927">
    <property type="entry name" value="6-PGluconate_DH-like_C_sf"/>
</dbReference>
<dbReference type="NCBIfam" id="NF002652">
    <property type="entry name" value="PRK02318.2-5"/>
    <property type="match status" value="1"/>
</dbReference>
<keyword evidence="5 7" id="KW-0520">NAD</keyword>
<dbReference type="SUPFAM" id="SSF51735">
    <property type="entry name" value="NAD(P)-binding Rossmann-fold domains"/>
    <property type="match status" value="1"/>
</dbReference>
<dbReference type="EC" id="1.1.1.17" evidence="2 7"/>
<sequence>MRAVHFGAGNIGRGFVGVILHRAGYHVTFVDVNAELIDAINAHDSYVVHEVGDHGDDITVTGFDAINSQADPEAAVRAVAEADIVTCAVGPNVMKFIAPVIRKGLEARAPEAARLTVMAVENAIGATDQLREHVVEGAPGVADRAVFANTAVDRIVPGQDPSGIDVTVEDFFEWAIDRTPFAGDEPRIPDAHYVDDLQPYIERKLFTVNTGHATTAYFGYRAGIETIAEALERPEILAAVEAALQETSKLIVDRFGFDPDEHAQYAARAIQRFRNPALPDTCVRIGRQPLRKLGREDRFVRPAAELAERGAETDALVAAYGAALAFDASDDEQAAELQQLLRDLSPAEFVTQVSGIEQGHPLFDTLTAAVATR</sequence>
<dbReference type="Proteomes" id="UP000195787">
    <property type="component" value="Unassembled WGS sequence"/>
</dbReference>
<dbReference type="PANTHER" id="PTHR30524">
    <property type="entry name" value="MANNITOL-1-PHOSPHATE 5-DEHYDROGENASE"/>
    <property type="match status" value="1"/>
</dbReference>
<dbReference type="GO" id="GO:0019592">
    <property type="term" value="P:mannitol catabolic process"/>
    <property type="evidence" value="ECO:0007669"/>
    <property type="project" value="TreeGrafter"/>
</dbReference>
<dbReference type="GeneID" id="303172298"/>
<evidence type="ECO:0000313" key="11">
    <source>
        <dbReference type="Proteomes" id="UP000195787"/>
    </source>
</evidence>
<evidence type="ECO:0000256" key="2">
    <source>
        <dbReference type="ARBA" id="ARBA00012939"/>
    </source>
</evidence>
<comment type="catalytic activity">
    <reaction evidence="6 7">
        <text>D-mannitol 1-phosphate + NAD(+) = beta-D-fructose 6-phosphate + NADH + H(+)</text>
        <dbReference type="Rhea" id="RHEA:19661"/>
        <dbReference type="ChEBI" id="CHEBI:15378"/>
        <dbReference type="ChEBI" id="CHEBI:57540"/>
        <dbReference type="ChEBI" id="CHEBI:57634"/>
        <dbReference type="ChEBI" id="CHEBI:57945"/>
        <dbReference type="ChEBI" id="CHEBI:61381"/>
        <dbReference type="EC" id="1.1.1.17"/>
    </reaction>
</comment>
<dbReference type="Gene3D" id="3.40.50.720">
    <property type="entry name" value="NAD(P)-binding Rossmann-like Domain"/>
    <property type="match status" value="1"/>
</dbReference>
<evidence type="ECO:0000313" key="10">
    <source>
        <dbReference type="EMBL" id="SJM53149.1"/>
    </source>
</evidence>
<feature type="domain" description="Mannitol dehydrogenase N-terminal" evidence="8">
    <location>
        <begin position="1"/>
        <end position="188"/>
    </location>
</feature>
<gene>
    <name evidence="7" type="primary">mtlD</name>
    <name evidence="10" type="ORF">CZ674_03635</name>
</gene>
<dbReference type="GO" id="GO:0005829">
    <property type="term" value="C:cytosol"/>
    <property type="evidence" value="ECO:0007669"/>
    <property type="project" value="TreeGrafter"/>
</dbReference>
<evidence type="ECO:0000256" key="5">
    <source>
        <dbReference type="ARBA" id="ARBA00023027"/>
    </source>
</evidence>
<keyword evidence="4 7" id="KW-0560">Oxidoreductase</keyword>
<evidence type="ECO:0000256" key="7">
    <source>
        <dbReference type="HAMAP-Rule" id="MF_00196"/>
    </source>
</evidence>
<dbReference type="InterPro" id="IPR036291">
    <property type="entry name" value="NAD(P)-bd_dom_sf"/>
</dbReference>
<accession>A0A1R4FB68</accession>
<dbReference type="GO" id="GO:0008926">
    <property type="term" value="F:mannitol-1-phosphate 5-dehydrogenase activity"/>
    <property type="evidence" value="ECO:0007669"/>
    <property type="project" value="UniProtKB-UniRule"/>
</dbReference>
<evidence type="ECO:0000256" key="3">
    <source>
        <dbReference type="ARBA" id="ARBA00016219"/>
    </source>
</evidence>
<evidence type="ECO:0000256" key="4">
    <source>
        <dbReference type="ARBA" id="ARBA00023002"/>
    </source>
</evidence>
<dbReference type="InterPro" id="IPR013118">
    <property type="entry name" value="Mannitol_DH_C"/>
</dbReference>
<dbReference type="AlphaFoldDB" id="A0A1R4FB68"/>
<dbReference type="OrthoDB" id="271711at2"/>
<dbReference type="Gene3D" id="1.10.1040.10">
    <property type="entry name" value="N-(1-d-carboxylethyl)-l-norvaline Dehydrogenase, domain 2"/>
    <property type="match status" value="1"/>
</dbReference>
<feature type="domain" description="Mannitol dehydrogenase C-terminal" evidence="9">
    <location>
        <begin position="196"/>
        <end position="346"/>
    </location>
</feature>
<proteinExistence type="inferred from homology"/>
<dbReference type="InterPro" id="IPR000669">
    <property type="entry name" value="Mannitol_DH"/>
</dbReference>
<comment type="similarity">
    <text evidence="1 7">Belongs to the mannitol dehydrogenase family.</text>
</comment>
<dbReference type="PRINTS" id="PR00084">
    <property type="entry name" value="MTLDHDRGNASE"/>
</dbReference>
<dbReference type="EMBL" id="FUHU01000020">
    <property type="protein sequence ID" value="SJM53149.1"/>
    <property type="molecule type" value="Genomic_DNA"/>
</dbReference>